<comment type="caution">
    <text evidence="1">The sequence shown here is derived from an EMBL/GenBank/DDBJ whole genome shotgun (WGS) entry which is preliminary data.</text>
</comment>
<accession>A0A9X2WWE8</accession>
<dbReference type="AlphaFoldDB" id="A0A9X2WWE8"/>
<protein>
    <submittedName>
        <fullName evidence="1">Uncharacterized protein</fullName>
    </submittedName>
</protein>
<dbReference type="EMBL" id="JAMTCC010000027">
    <property type="protein sequence ID" value="MCT7946792.1"/>
    <property type="molecule type" value="Genomic_DNA"/>
</dbReference>
<proteinExistence type="predicted"/>
<name>A0A9X2WWE8_9GAMM</name>
<dbReference type="Proteomes" id="UP001155604">
    <property type="component" value="Unassembled WGS sequence"/>
</dbReference>
<evidence type="ECO:0000313" key="1">
    <source>
        <dbReference type="EMBL" id="MCT7946792.1"/>
    </source>
</evidence>
<dbReference type="RefSeq" id="WP_006082164.1">
    <property type="nucleotide sequence ID" value="NZ_JAMTCC010000027.1"/>
</dbReference>
<evidence type="ECO:0000313" key="2">
    <source>
        <dbReference type="Proteomes" id="UP001155604"/>
    </source>
</evidence>
<organism evidence="1 2">
    <name type="scientific">Shewanella septentrionalis</name>
    <dbReference type="NCBI Taxonomy" id="2952223"/>
    <lineage>
        <taxon>Bacteria</taxon>
        <taxon>Pseudomonadati</taxon>
        <taxon>Pseudomonadota</taxon>
        <taxon>Gammaproteobacteria</taxon>
        <taxon>Alteromonadales</taxon>
        <taxon>Shewanellaceae</taxon>
        <taxon>Shewanella</taxon>
    </lineage>
</organism>
<keyword evidence="2" id="KW-1185">Reference proteome</keyword>
<reference evidence="1" key="1">
    <citation type="journal article" date="2023" name="Int. J. Syst. Evol. Microbiol.">
        <title>&lt;i&gt;Shewanella septentrionalis&lt;/i&gt; sp. nov. and &lt;i&gt;Shewanella holmiensis&lt;/i&gt; sp. nov., isolated from Baltic Sea water and sediments.</title>
        <authorList>
            <person name="Martin-Rodriguez A.J."/>
            <person name="Thorell K."/>
            <person name="Joffre E."/>
            <person name="Jensie-Markopoulos S."/>
            <person name="Moore E.R.B."/>
            <person name="Sjoling A."/>
        </authorList>
    </citation>
    <scope>NUCLEOTIDE SEQUENCE</scope>
    <source>
        <strain evidence="1">SP1W3</strain>
    </source>
</reference>
<gene>
    <name evidence="1" type="ORF">NE536_15620</name>
</gene>
<sequence length="74" mass="8538">MNALIELEATTLTTLFSHGDVLGIRMFMEHMNMPLDVQDRLYDEISALKHLDQHQVSKVIETFGQSQLSERLSY</sequence>